<accession>A0A4Q9FK30</accession>
<evidence type="ECO:0008006" key="3">
    <source>
        <dbReference type="Google" id="ProtNLM"/>
    </source>
</evidence>
<reference evidence="1 2" key="1">
    <citation type="submission" date="2019-02" db="EMBL/GenBank/DDBJ databases">
        <title>Hyunsoonleella sp., isolated from marine sediment.</title>
        <authorList>
            <person name="Liu B.-T."/>
        </authorList>
    </citation>
    <scope>NUCLEOTIDE SEQUENCE [LARGE SCALE GENOMIC DNA]</scope>
    <source>
        <strain evidence="1 2">T58</strain>
    </source>
</reference>
<sequence>MKKTLIIIVLLISFGVNAQKGKRHERIKALKVSFLTERLSLTEKEAQKFWPIYNGFEEKMNEIRFNEMRNIRSEIRENIDTMSDDEALVLIERFKKAEEQMHTVKTEFFDKISKVISPKKMILLRIAEDDFKKKMLEEFKKRRMERG</sequence>
<gene>
    <name evidence="1" type="ORF">EYD45_05865</name>
</gene>
<keyword evidence="2" id="KW-1185">Reference proteome</keyword>
<dbReference type="OrthoDB" id="675330at2"/>
<organism evidence="1 2">
    <name type="scientific">Hyunsoonleella flava</name>
    <dbReference type="NCBI Taxonomy" id="2527939"/>
    <lineage>
        <taxon>Bacteria</taxon>
        <taxon>Pseudomonadati</taxon>
        <taxon>Bacteroidota</taxon>
        <taxon>Flavobacteriia</taxon>
        <taxon>Flavobacteriales</taxon>
        <taxon>Flavobacteriaceae</taxon>
    </lineage>
</organism>
<dbReference type="Proteomes" id="UP000291142">
    <property type="component" value="Unassembled WGS sequence"/>
</dbReference>
<name>A0A4Q9FK30_9FLAO</name>
<dbReference type="Gene3D" id="1.20.120.1490">
    <property type="match status" value="1"/>
</dbReference>
<protein>
    <recommendedName>
        <fullName evidence="3">Sensor of ECF-type sigma factor</fullName>
    </recommendedName>
</protein>
<dbReference type="RefSeq" id="WP_130963510.1">
    <property type="nucleotide sequence ID" value="NZ_SIRT01000003.1"/>
</dbReference>
<proteinExistence type="predicted"/>
<comment type="caution">
    <text evidence="1">The sequence shown here is derived from an EMBL/GenBank/DDBJ whole genome shotgun (WGS) entry which is preliminary data.</text>
</comment>
<dbReference type="AlphaFoldDB" id="A0A4Q9FK30"/>
<evidence type="ECO:0000313" key="1">
    <source>
        <dbReference type="EMBL" id="TBN04785.1"/>
    </source>
</evidence>
<dbReference type="EMBL" id="SIRT01000003">
    <property type="protein sequence ID" value="TBN04785.1"/>
    <property type="molecule type" value="Genomic_DNA"/>
</dbReference>
<evidence type="ECO:0000313" key="2">
    <source>
        <dbReference type="Proteomes" id="UP000291142"/>
    </source>
</evidence>